<reference evidence="1 2" key="1">
    <citation type="submission" date="2015-01" db="EMBL/GenBank/DDBJ databases">
        <title>Evolution of Trichinella species and genotypes.</title>
        <authorList>
            <person name="Korhonen P.K."/>
            <person name="Edoardo P."/>
            <person name="Giuseppe L.R."/>
            <person name="Gasser R.B."/>
        </authorList>
    </citation>
    <scope>NUCLEOTIDE SEQUENCE [LARGE SCALE GENOMIC DNA]</scope>
    <source>
        <strain evidence="1">ISS417</strain>
    </source>
</reference>
<proteinExistence type="predicted"/>
<dbReference type="Proteomes" id="UP000055048">
    <property type="component" value="Unassembled WGS sequence"/>
</dbReference>
<name>A0A0V0UHT0_9BILA</name>
<keyword evidence="2" id="KW-1185">Reference proteome</keyword>
<dbReference type="EMBL" id="JYDJ01000005">
    <property type="protein sequence ID" value="KRX50509.1"/>
    <property type="molecule type" value="Genomic_DNA"/>
</dbReference>
<comment type="caution">
    <text evidence="1">The sequence shown here is derived from an EMBL/GenBank/DDBJ whole genome shotgun (WGS) entry which is preliminary data.</text>
</comment>
<gene>
    <name evidence="1" type="ORF">T05_14647</name>
</gene>
<sequence>MWSPRKYPPARGVQIIHYFFQSSINFMITARNCMPIKGIIPLKMTSSFRSFNPNFLVVVE</sequence>
<evidence type="ECO:0000313" key="1">
    <source>
        <dbReference type="EMBL" id="KRX50509.1"/>
    </source>
</evidence>
<dbReference type="AlphaFoldDB" id="A0A0V0UHT0"/>
<protein>
    <submittedName>
        <fullName evidence="1">Uncharacterized protein</fullName>
    </submittedName>
</protein>
<organism evidence="1 2">
    <name type="scientific">Trichinella murrelli</name>
    <dbReference type="NCBI Taxonomy" id="144512"/>
    <lineage>
        <taxon>Eukaryota</taxon>
        <taxon>Metazoa</taxon>
        <taxon>Ecdysozoa</taxon>
        <taxon>Nematoda</taxon>
        <taxon>Enoplea</taxon>
        <taxon>Dorylaimia</taxon>
        <taxon>Trichinellida</taxon>
        <taxon>Trichinellidae</taxon>
        <taxon>Trichinella</taxon>
    </lineage>
</organism>
<accession>A0A0V0UHT0</accession>
<evidence type="ECO:0000313" key="2">
    <source>
        <dbReference type="Proteomes" id="UP000055048"/>
    </source>
</evidence>